<gene>
    <name evidence="1" type="ORF">LCGC14_1863280</name>
</gene>
<organism evidence="1">
    <name type="scientific">marine sediment metagenome</name>
    <dbReference type="NCBI Taxonomy" id="412755"/>
    <lineage>
        <taxon>unclassified sequences</taxon>
        <taxon>metagenomes</taxon>
        <taxon>ecological metagenomes</taxon>
    </lineage>
</organism>
<reference evidence="1" key="1">
    <citation type="journal article" date="2015" name="Nature">
        <title>Complex archaea that bridge the gap between prokaryotes and eukaryotes.</title>
        <authorList>
            <person name="Spang A."/>
            <person name="Saw J.H."/>
            <person name="Jorgensen S.L."/>
            <person name="Zaremba-Niedzwiedzka K."/>
            <person name="Martijn J."/>
            <person name="Lind A.E."/>
            <person name="van Eijk R."/>
            <person name="Schleper C."/>
            <person name="Guy L."/>
            <person name="Ettema T.J."/>
        </authorList>
    </citation>
    <scope>NUCLEOTIDE SEQUENCE</scope>
</reference>
<name>A0A0F9G6W3_9ZZZZ</name>
<protein>
    <submittedName>
        <fullName evidence="1">Uncharacterized protein</fullName>
    </submittedName>
</protein>
<evidence type="ECO:0000313" key="1">
    <source>
        <dbReference type="EMBL" id="KKL94579.1"/>
    </source>
</evidence>
<comment type="caution">
    <text evidence="1">The sequence shown here is derived from an EMBL/GenBank/DDBJ whole genome shotgun (WGS) entry which is preliminary data.</text>
</comment>
<sequence length="101" mass="10916">MAIDNIAFSSGYITVTREGGNQTRYAIADVLRALDIPTGLTYSQVGAITTLANLVVVLIRTLIERDVLDDAFLEGDYNLESIVESIEEMGGDYGEPDISVS</sequence>
<dbReference type="AlphaFoldDB" id="A0A0F9G6W3"/>
<proteinExistence type="predicted"/>
<dbReference type="EMBL" id="LAZR01018889">
    <property type="protein sequence ID" value="KKL94579.1"/>
    <property type="molecule type" value="Genomic_DNA"/>
</dbReference>
<accession>A0A0F9G6W3</accession>